<dbReference type="Proteomes" id="UP001596108">
    <property type="component" value="Unassembled WGS sequence"/>
</dbReference>
<dbReference type="InterPro" id="IPR010718">
    <property type="entry name" value="DUF1294"/>
</dbReference>
<evidence type="ECO:0000313" key="2">
    <source>
        <dbReference type="EMBL" id="MFC5530153.1"/>
    </source>
</evidence>
<reference evidence="3" key="1">
    <citation type="journal article" date="2019" name="Int. J. Syst. Evol. Microbiol.">
        <title>The Global Catalogue of Microorganisms (GCM) 10K type strain sequencing project: providing services to taxonomists for standard genome sequencing and annotation.</title>
        <authorList>
            <consortium name="The Broad Institute Genomics Platform"/>
            <consortium name="The Broad Institute Genome Sequencing Center for Infectious Disease"/>
            <person name="Wu L."/>
            <person name="Ma J."/>
        </authorList>
    </citation>
    <scope>NUCLEOTIDE SEQUENCE [LARGE SCALE GENOMIC DNA]</scope>
    <source>
        <strain evidence="3">CGMCC 1.18578</strain>
    </source>
</reference>
<comment type="caution">
    <text evidence="2">The sequence shown here is derived from an EMBL/GenBank/DDBJ whole genome shotgun (WGS) entry which is preliminary data.</text>
</comment>
<dbReference type="InterPro" id="IPR012156">
    <property type="entry name" value="Cold_shock_CspA"/>
</dbReference>
<gene>
    <name evidence="2" type="ORF">ACFPQ4_12015</name>
</gene>
<keyword evidence="3" id="KW-1185">Reference proteome</keyword>
<sequence length="99" mass="11437">MELQTVLLIAYFIILSLIGFSAMRSDKQKARRHTRRTPENTLMFIAFAGGALGAWIGMYAFRHKTKHLGFVLGVPLLLLWNAFCVLWLTDQLSMDWLHR</sequence>
<feature type="transmembrane region" description="Helical" evidence="1">
    <location>
        <begin position="67"/>
        <end position="89"/>
    </location>
</feature>
<dbReference type="PIRSF" id="PIRSF002599">
    <property type="entry name" value="Cold_shock_A"/>
    <property type="match status" value="1"/>
</dbReference>
<proteinExistence type="predicted"/>
<feature type="transmembrane region" description="Helical" evidence="1">
    <location>
        <begin position="6"/>
        <end position="22"/>
    </location>
</feature>
<dbReference type="EMBL" id="JBHSNC010000036">
    <property type="protein sequence ID" value="MFC5530153.1"/>
    <property type="molecule type" value="Genomic_DNA"/>
</dbReference>
<evidence type="ECO:0000256" key="1">
    <source>
        <dbReference type="SAM" id="Phobius"/>
    </source>
</evidence>
<dbReference type="Pfam" id="PF06961">
    <property type="entry name" value="DUF1294"/>
    <property type="match status" value="1"/>
</dbReference>
<accession>A0ABW0R0E3</accession>
<keyword evidence="1" id="KW-0812">Transmembrane</keyword>
<evidence type="ECO:0000313" key="3">
    <source>
        <dbReference type="Proteomes" id="UP001596108"/>
    </source>
</evidence>
<organism evidence="2 3">
    <name type="scientific">Cohnella yongneupensis</name>
    <dbReference type="NCBI Taxonomy" id="425006"/>
    <lineage>
        <taxon>Bacteria</taxon>
        <taxon>Bacillati</taxon>
        <taxon>Bacillota</taxon>
        <taxon>Bacilli</taxon>
        <taxon>Bacillales</taxon>
        <taxon>Paenibacillaceae</taxon>
        <taxon>Cohnella</taxon>
    </lineage>
</organism>
<protein>
    <submittedName>
        <fullName evidence="2">DUF1294 domain-containing protein</fullName>
    </submittedName>
</protein>
<keyword evidence="1" id="KW-0472">Membrane</keyword>
<dbReference type="RefSeq" id="WP_378112090.1">
    <property type="nucleotide sequence ID" value="NZ_JBHSNC010000036.1"/>
</dbReference>
<keyword evidence="1" id="KW-1133">Transmembrane helix</keyword>
<name>A0ABW0R0E3_9BACL</name>
<feature type="transmembrane region" description="Helical" evidence="1">
    <location>
        <begin position="42"/>
        <end position="61"/>
    </location>
</feature>